<dbReference type="GO" id="GO:0005655">
    <property type="term" value="C:nucleolar ribonuclease P complex"/>
    <property type="evidence" value="ECO:0007669"/>
    <property type="project" value="TreeGrafter"/>
</dbReference>
<keyword evidence="3" id="KW-1185">Reference proteome</keyword>
<name>A0A8H8S7L9_9HELO</name>
<reference evidence="2 3" key="1">
    <citation type="submission" date="2018-05" db="EMBL/GenBank/DDBJ databases">
        <title>Genome sequencing and assembly of the regulated plant pathogen Lachnellula willkommii and related sister species for the development of diagnostic species identification markers.</title>
        <authorList>
            <person name="Giroux E."/>
            <person name="Bilodeau G."/>
        </authorList>
    </citation>
    <scope>NUCLEOTIDE SEQUENCE [LARGE SCALE GENOMIC DNA]</scope>
    <source>
        <strain evidence="2 3">CBS 160.35</strain>
    </source>
</reference>
<comment type="caution">
    <text evidence="2">The sequence shown here is derived from an EMBL/GenBank/DDBJ whole genome shotgun (WGS) entry which is preliminary data.</text>
</comment>
<evidence type="ECO:0000313" key="2">
    <source>
        <dbReference type="EMBL" id="TVY49943.1"/>
    </source>
</evidence>
<feature type="compositionally biased region" description="Polar residues" evidence="1">
    <location>
        <begin position="143"/>
        <end position="170"/>
    </location>
</feature>
<dbReference type="Proteomes" id="UP000443090">
    <property type="component" value="Unassembled WGS sequence"/>
</dbReference>
<proteinExistence type="predicted"/>
<dbReference type="Pfam" id="PF04032">
    <property type="entry name" value="Rpr2"/>
    <property type="match status" value="1"/>
</dbReference>
<dbReference type="PANTHER" id="PTHR14742">
    <property type="entry name" value="RIBONUCLEASE P SUBUNIT P21"/>
    <property type="match status" value="1"/>
</dbReference>
<dbReference type="PANTHER" id="PTHR14742:SF3">
    <property type="entry name" value="RIBONUCLEASE MRP PROTEIN SUBUNIT SNM1"/>
    <property type="match status" value="1"/>
</dbReference>
<evidence type="ECO:0000313" key="3">
    <source>
        <dbReference type="Proteomes" id="UP000443090"/>
    </source>
</evidence>
<sequence>MDILESHNASLSLAIFTSELEAIIMAAPEVSARLRYLNDSAHLLAATAPETSRHLMSRHDSLLFDSNLNPPNTQKRKACGACGTIMILGWNGVLEIEQPGRKNKRRQGKVSNPQRAVVYTCNCCGSKTRNSFPTPPQKYKPGTKSSKTVPISATASSRTPQTKDTPSLGQSLNSNSKKRAKSRKQGSLQAILAKQKAAEGASASGFGLDLMDFMKNG</sequence>
<dbReference type="Gene3D" id="6.20.50.20">
    <property type="match status" value="1"/>
</dbReference>
<accession>A0A8H8S7L9</accession>
<protein>
    <submittedName>
        <fullName evidence="2">Uncharacterized protein</fullName>
    </submittedName>
</protein>
<organism evidence="2 3">
    <name type="scientific">Lachnellula occidentalis</name>
    <dbReference type="NCBI Taxonomy" id="215460"/>
    <lineage>
        <taxon>Eukaryota</taxon>
        <taxon>Fungi</taxon>
        <taxon>Dikarya</taxon>
        <taxon>Ascomycota</taxon>
        <taxon>Pezizomycotina</taxon>
        <taxon>Leotiomycetes</taxon>
        <taxon>Helotiales</taxon>
        <taxon>Lachnaceae</taxon>
        <taxon>Lachnellula</taxon>
    </lineage>
</organism>
<dbReference type="GO" id="GO:0008033">
    <property type="term" value="P:tRNA processing"/>
    <property type="evidence" value="ECO:0007669"/>
    <property type="project" value="TreeGrafter"/>
</dbReference>
<gene>
    <name evidence="2" type="ORF">LOCC1_G000472</name>
</gene>
<dbReference type="EMBL" id="QGMI01000003">
    <property type="protein sequence ID" value="TVY49943.1"/>
    <property type="molecule type" value="Genomic_DNA"/>
</dbReference>
<feature type="region of interest" description="Disordered" evidence="1">
    <location>
        <begin position="130"/>
        <end position="189"/>
    </location>
</feature>
<dbReference type="InterPro" id="IPR007175">
    <property type="entry name" value="Rpr2/Snm1/Rpp21"/>
</dbReference>
<dbReference type="OrthoDB" id="438080at2759"/>
<evidence type="ECO:0000256" key="1">
    <source>
        <dbReference type="SAM" id="MobiDB-lite"/>
    </source>
</evidence>
<dbReference type="AlphaFoldDB" id="A0A8H8S7L9"/>